<dbReference type="GO" id="GO:0031012">
    <property type="term" value="C:extracellular matrix"/>
    <property type="evidence" value="ECO:0007669"/>
    <property type="project" value="TreeGrafter"/>
</dbReference>
<sequence length="161" mass="18369">MKTRVQTEINQSATKLYAIFVAVARGQYGNYYQPVPSGILEVIDNQEPYEFSYDVPNGVKVQERRYDKKVTGEYTVPQPDGCIRIVSYTVDEEGYKPVITYTENCNTEHYQAPAIPVDHIETAKVNLEKVAETAAKIATAYKKLHIPIRRSPKITKKRKLK</sequence>
<proteinExistence type="predicted"/>
<dbReference type="GO" id="GO:0005615">
    <property type="term" value="C:extracellular space"/>
    <property type="evidence" value="ECO:0007669"/>
    <property type="project" value="TreeGrafter"/>
</dbReference>
<keyword evidence="1 2" id="KW-0193">Cuticle</keyword>
<evidence type="ECO:0000313" key="3">
    <source>
        <dbReference type="EMBL" id="KAK2712848.1"/>
    </source>
</evidence>
<evidence type="ECO:0000256" key="2">
    <source>
        <dbReference type="PROSITE-ProRule" id="PRU00497"/>
    </source>
</evidence>
<dbReference type="InterPro" id="IPR000618">
    <property type="entry name" value="Insect_cuticle"/>
</dbReference>
<evidence type="ECO:0000256" key="1">
    <source>
        <dbReference type="ARBA" id="ARBA00022460"/>
    </source>
</evidence>
<comment type="caution">
    <text evidence="3">The sequence shown here is derived from an EMBL/GenBank/DDBJ whole genome shotgun (WGS) entry which is preliminary data.</text>
</comment>
<dbReference type="InterPro" id="IPR051217">
    <property type="entry name" value="Insect_Cuticle_Struc_Prot"/>
</dbReference>
<dbReference type="AlphaFoldDB" id="A0AA88HPP3"/>
<organism evidence="3 4">
    <name type="scientific">Artemia franciscana</name>
    <name type="common">Brine shrimp</name>
    <name type="synonym">Artemia sanfranciscana</name>
    <dbReference type="NCBI Taxonomy" id="6661"/>
    <lineage>
        <taxon>Eukaryota</taxon>
        <taxon>Metazoa</taxon>
        <taxon>Ecdysozoa</taxon>
        <taxon>Arthropoda</taxon>
        <taxon>Crustacea</taxon>
        <taxon>Branchiopoda</taxon>
        <taxon>Anostraca</taxon>
        <taxon>Artemiidae</taxon>
        <taxon>Artemia</taxon>
    </lineage>
</organism>
<dbReference type="PANTHER" id="PTHR12236:SF79">
    <property type="entry name" value="CUTICULAR PROTEIN 50CB-RELATED"/>
    <property type="match status" value="1"/>
</dbReference>
<dbReference type="PRINTS" id="PR00947">
    <property type="entry name" value="CUTICLE"/>
</dbReference>
<dbReference type="GO" id="GO:0042302">
    <property type="term" value="F:structural constituent of cuticle"/>
    <property type="evidence" value="ECO:0007669"/>
    <property type="project" value="UniProtKB-UniRule"/>
</dbReference>
<reference evidence="3" key="1">
    <citation type="submission" date="2023-07" db="EMBL/GenBank/DDBJ databases">
        <title>Chromosome-level genome assembly of Artemia franciscana.</title>
        <authorList>
            <person name="Jo E."/>
        </authorList>
    </citation>
    <scope>NUCLEOTIDE SEQUENCE</scope>
    <source>
        <tissue evidence="3">Whole body</tissue>
    </source>
</reference>
<gene>
    <name evidence="3" type="ORF">QYM36_011519</name>
</gene>
<keyword evidence="4" id="KW-1185">Reference proteome</keyword>
<dbReference type="PANTHER" id="PTHR12236">
    <property type="entry name" value="STRUCTURAL CONTITUENT OF CUTICLE"/>
    <property type="match status" value="1"/>
</dbReference>
<dbReference type="Pfam" id="PF00379">
    <property type="entry name" value="Chitin_bind_4"/>
    <property type="match status" value="1"/>
</dbReference>
<dbReference type="PROSITE" id="PS51155">
    <property type="entry name" value="CHIT_BIND_RR_2"/>
    <property type="match status" value="1"/>
</dbReference>
<accession>A0AA88HPP3</accession>
<evidence type="ECO:0000313" key="4">
    <source>
        <dbReference type="Proteomes" id="UP001187531"/>
    </source>
</evidence>
<name>A0AA88HPP3_ARTSF</name>
<protein>
    <recommendedName>
        <fullName evidence="5">Cuticle protein</fullName>
    </recommendedName>
</protein>
<dbReference type="EMBL" id="JAVRJZ010000015">
    <property type="protein sequence ID" value="KAK2712848.1"/>
    <property type="molecule type" value="Genomic_DNA"/>
</dbReference>
<evidence type="ECO:0008006" key="5">
    <source>
        <dbReference type="Google" id="ProtNLM"/>
    </source>
</evidence>
<dbReference type="Proteomes" id="UP001187531">
    <property type="component" value="Unassembled WGS sequence"/>
</dbReference>